<evidence type="ECO:0000256" key="1">
    <source>
        <dbReference type="SAM" id="Coils"/>
    </source>
</evidence>
<evidence type="ECO:0000313" key="3">
    <source>
        <dbReference type="Proteomes" id="UP000026922"/>
    </source>
</evidence>
<feature type="coiled-coil region" evidence="1">
    <location>
        <begin position="71"/>
        <end position="163"/>
    </location>
</feature>
<dbReference type="GO" id="GO:0016301">
    <property type="term" value="F:kinase activity"/>
    <property type="evidence" value="ECO:0007669"/>
    <property type="project" value="UniProtKB-KW"/>
</dbReference>
<keyword evidence="2" id="KW-0808">Transferase</keyword>
<keyword evidence="1" id="KW-0175">Coiled coil</keyword>
<dbReference type="AlphaFoldDB" id="A0A061JGF4"/>
<organism evidence="2 3">
    <name type="scientific">Holospora undulata HU1</name>
    <dbReference type="NCBI Taxonomy" id="1321371"/>
    <lineage>
        <taxon>Bacteria</taxon>
        <taxon>Pseudomonadati</taxon>
        <taxon>Pseudomonadota</taxon>
        <taxon>Alphaproteobacteria</taxon>
        <taxon>Holosporales</taxon>
        <taxon>Holosporaceae</taxon>
        <taxon>Holospora</taxon>
    </lineage>
</organism>
<keyword evidence="2" id="KW-0418">Kinase</keyword>
<reference evidence="2 3" key="1">
    <citation type="journal article" date="2013" name="Genome Announc.">
        <title>Draft Genome Sequence of Holospora undulata Strain HU1, a Micronucleus-Specific Symbiont of the Ciliate Paramecium caudatum.</title>
        <authorList>
            <person name="Dohra H."/>
            <person name="Suzuki H."/>
            <person name="Suzuki T."/>
            <person name="Tanaka K."/>
            <person name="Fujishima M."/>
        </authorList>
    </citation>
    <scope>NUCLEOTIDE SEQUENCE [LARGE SCALE GENOMIC DNA]</scope>
    <source>
        <strain evidence="2 3">HU1</strain>
    </source>
</reference>
<evidence type="ECO:0000313" key="2">
    <source>
        <dbReference type="EMBL" id="ETZ05075.1"/>
    </source>
</evidence>
<protein>
    <submittedName>
        <fullName evidence="2">Putative serine/threonine-protein kinase kinX</fullName>
    </submittedName>
</protein>
<keyword evidence="3" id="KW-1185">Reference proteome</keyword>
<sequence>MNNKSKLIFIFVILLTGSENLNGYSRFAHRKNYLKKRRGSFSTSEKRLYQKDFNASSSLEKRSFKEGTIKIEEDRKKEEALKIEEDRKKEEALKIEEDRKKEEALKIEEDRKKGEALKIEEDRKKEEALKIEEDRKREEALKIEEDRKKEEALKIEEDRKREEALKIEEDRKREKKKENLGFKHIIKDFPKEEAQIIDPKKSSSAEHNAILEKETVPGSENSKTDSQKKVRFQEEIQIIDPKKSYSEENIAVKKIKEFSKKCFYAFPDLRKWVPQPVKNFSQNTSYRYLSGGGKIAENVLNLFKMYVKVAQNTVSDLNSLVSTGGKLSINAALGGPGAFFGSAVSSLASYAMNASNPLLSMVNVAQSLGALDTIARTFLYAFQMSQNSFVNVVSDLGRSLFTKEKVFQNLLKSPEVYKSIVDGYVFEKFFKVFMNALIGIFLIHHLTTQYSGEHSNEYIQAFQNLGEAIKEVGVALPGVLLEFTKGGKWTDKAHFLYKALFNNEVALKKFQKSVLLLQNALLQTAQKMVDLGSQNWSSGKYEAVKVVSSWIKTGLSNLSVATNFQSKKLDVEIVINKTLRDAPKNLKDIMSWGFELGKSLFYK</sequence>
<dbReference type="RefSeq" id="WP_023491980.1">
    <property type="nucleotide sequence ID" value="NZ_ARPM03000118.1"/>
</dbReference>
<gene>
    <name evidence="2" type="ORF">K737_300502</name>
</gene>
<comment type="caution">
    <text evidence="2">The sequence shown here is derived from an EMBL/GenBank/DDBJ whole genome shotgun (WGS) entry which is preliminary data.</text>
</comment>
<name>A0A061JGF4_9PROT</name>
<accession>A0A061JGF4</accession>
<dbReference type="EMBL" id="ARPM03000118">
    <property type="protein sequence ID" value="ETZ05075.1"/>
    <property type="molecule type" value="Genomic_DNA"/>
</dbReference>
<dbReference type="Proteomes" id="UP000026922">
    <property type="component" value="Unassembled WGS sequence"/>
</dbReference>
<proteinExistence type="predicted"/>